<dbReference type="NCBIfam" id="NF038013">
    <property type="entry name" value="AceTr_1"/>
    <property type="match status" value="1"/>
</dbReference>
<dbReference type="Pfam" id="PF01184">
    <property type="entry name" value="Gpr1_Fun34_YaaH"/>
    <property type="match status" value="1"/>
</dbReference>
<evidence type="ECO:0000313" key="8">
    <source>
        <dbReference type="EMBL" id="KAK4522452.1"/>
    </source>
</evidence>
<keyword evidence="10" id="KW-1185">Reference proteome</keyword>
<feature type="compositionally biased region" description="Polar residues" evidence="6">
    <location>
        <begin position="1"/>
        <end position="18"/>
    </location>
</feature>
<accession>A0AAV9I3B7</accession>
<comment type="subcellular location">
    <subcellularLocation>
        <location evidence="1">Membrane</location>
        <topology evidence="1">Multi-pass membrane protein</topology>
    </subcellularLocation>
</comment>
<dbReference type="PANTHER" id="PTHR31123:SF1">
    <property type="entry name" value="ACCUMULATION OF DYADS PROTEIN 2-RELATED"/>
    <property type="match status" value="1"/>
</dbReference>
<gene>
    <name evidence="8" type="ORF">GAYE_HTGSCF06PCTG21G0339</name>
    <name evidence="9" type="ORF">GAYE_SCF06G2755</name>
</gene>
<dbReference type="InterPro" id="IPR051633">
    <property type="entry name" value="AceTr"/>
</dbReference>
<proteinExistence type="inferred from homology"/>
<organism evidence="8 10">
    <name type="scientific">Galdieria yellowstonensis</name>
    <dbReference type="NCBI Taxonomy" id="3028027"/>
    <lineage>
        <taxon>Eukaryota</taxon>
        <taxon>Rhodophyta</taxon>
        <taxon>Bangiophyceae</taxon>
        <taxon>Galdieriales</taxon>
        <taxon>Galdieriaceae</taxon>
        <taxon>Galdieria</taxon>
    </lineage>
</organism>
<evidence type="ECO:0000256" key="5">
    <source>
        <dbReference type="ARBA" id="ARBA00023136"/>
    </source>
</evidence>
<protein>
    <recommendedName>
        <fullName evidence="11">Acetate transporter</fullName>
    </recommendedName>
</protein>
<feature type="transmembrane region" description="Helical" evidence="7">
    <location>
        <begin position="126"/>
        <end position="147"/>
    </location>
</feature>
<keyword evidence="3 7" id="KW-0812">Transmembrane</keyword>
<feature type="transmembrane region" description="Helical" evidence="7">
    <location>
        <begin position="98"/>
        <end position="119"/>
    </location>
</feature>
<dbReference type="EMBL" id="JANCYU010000026">
    <property type="protein sequence ID" value="KAK4524853.1"/>
    <property type="molecule type" value="Genomic_DNA"/>
</dbReference>
<evidence type="ECO:0000256" key="3">
    <source>
        <dbReference type="ARBA" id="ARBA00022692"/>
    </source>
</evidence>
<keyword evidence="4 7" id="KW-1133">Transmembrane helix</keyword>
<dbReference type="PANTHER" id="PTHR31123">
    <property type="entry name" value="ACCUMULATION OF DYADS PROTEIN 2-RELATED"/>
    <property type="match status" value="1"/>
</dbReference>
<evidence type="ECO:0000256" key="2">
    <source>
        <dbReference type="ARBA" id="ARBA00005587"/>
    </source>
</evidence>
<sequence length="267" mass="29171">MVSTMTEEQQAGQSTVRARNNDSVDEELGLKDLPPNSFVRRYSYGNMGGMSQEYHPPAKQVMNLGHPEALGLAGFASTDFMLSCINANLLPSTMTNSIIALGFFYGGSAQLIAGILTFIKQNTFGGVAFSSYGAFWLTFGVLITLEAEYGTNLLSKTDFGLALGFILVCYTIFNTYMFIASTAHNIQLYIIFLTLEMQLVLVDMHFFGAISSVPGGILGMLCSISAWVLSATIVINDSFGTTVIPNPELKDLPIFRDWVKMIKGEKK</sequence>
<feature type="region of interest" description="Disordered" evidence="6">
    <location>
        <begin position="1"/>
        <end position="27"/>
    </location>
</feature>
<reference evidence="8 10" key="1">
    <citation type="submission" date="2022-07" db="EMBL/GenBank/DDBJ databases">
        <title>Genome-wide signatures of adaptation to extreme environments.</title>
        <authorList>
            <person name="Cho C.H."/>
            <person name="Yoon H.S."/>
        </authorList>
    </citation>
    <scope>NUCLEOTIDE SEQUENCE [LARGE SCALE GENOMIC DNA]</scope>
    <source>
        <strain evidence="8 10">108.79 E11</strain>
    </source>
</reference>
<evidence type="ECO:0000313" key="9">
    <source>
        <dbReference type="EMBL" id="KAK4524853.1"/>
    </source>
</evidence>
<dbReference type="EMBL" id="JANCYU010000004">
    <property type="protein sequence ID" value="KAK4522452.1"/>
    <property type="molecule type" value="Genomic_DNA"/>
</dbReference>
<dbReference type="AlphaFoldDB" id="A0AAV9I3B7"/>
<dbReference type="GO" id="GO:0005886">
    <property type="term" value="C:plasma membrane"/>
    <property type="evidence" value="ECO:0007669"/>
    <property type="project" value="TreeGrafter"/>
</dbReference>
<keyword evidence="5 7" id="KW-0472">Membrane</keyword>
<dbReference type="InterPro" id="IPR000791">
    <property type="entry name" value="Gpr1/Fun34/SatP-like"/>
</dbReference>
<evidence type="ECO:0008006" key="11">
    <source>
        <dbReference type="Google" id="ProtNLM"/>
    </source>
</evidence>
<evidence type="ECO:0000256" key="1">
    <source>
        <dbReference type="ARBA" id="ARBA00004141"/>
    </source>
</evidence>
<feature type="transmembrane region" description="Helical" evidence="7">
    <location>
        <begin position="159"/>
        <end position="179"/>
    </location>
</feature>
<evidence type="ECO:0000256" key="7">
    <source>
        <dbReference type="SAM" id="Phobius"/>
    </source>
</evidence>
<feature type="transmembrane region" description="Helical" evidence="7">
    <location>
        <begin position="216"/>
        <end position="235"/>
    </location>
</feature>
<name>A0AAV9I3B7_9RHOD</name>
<evidence type="ECO:0000313" key="10">
    <source>
        <dbReference type="Proteomes" id="UP001300502"/>
    </source>
</evidence>
<evidence type="ECO:0000256" key="4">
    <source>
        <dbReference type="ARBA" id="ARBA00022989"/>
    </source>
</evidence>
<dbReference type="GO" id="GO:0015123">
    <property type="term" value="F:acetate transmembrane transporter activity"/>
    <property type="evidence" value="ECO:0007669"/>
    <property type="project" value="TreeGrafter"/>
</dbReference>
<evidence type="ECO:0000256" key="6">
    <source>
        <dbReference type="SAM" id="MobiDB-lite"/>
    </source>
</evidence>
<comment type="similarity">
    <text evidence="2">Belongs to the acetate uptake transporter (AceTr) (TC 2.A.96) family.</text>
</comment>
<comment type="caution">
    <text evidence="8">The sequence shown here is derived from an EMBL/GenBank/DDBJ whole genome shotgun (WGS) entry which is preliminary data.</text>
</comment>
<dbReference type="Proteomes" id="UP001300502">
    <property type="component" value="Unassembled WGS sequence"/>
</dbReference>